<dbReference type="PIRSF" id="PIRSF006488">
    <property type="entry name" value="Exonuc_VII_S"/>
    <property type="match status" value="1"/>
</dbReference>
<comment type="subunit">
    <text evidence="6">Heterooligomer composed of large and small subunits.</text>
</comment>
<comment type="similarity">
    <text evidence="1 6">Belongs to the XseB family.</text>
</comment>
<dbReference type="PANTHER" id="PTHR34137">
    <property type="entry name" value="EXODEOXYRIBONUCLEASE 7 SMALL SUBUNIT"/>
    <property type="match status" value="1"/>
</dbReference>
<comment type="caution">
    <text evidence="8">The sequence shown here is derived from an EMBL/GenBank/DDBJ whole genome shotgun (WGS) entry which is preliminary data.</text>
</comment>
<dbReference type="AlphaFoldDB" id="A0A9D1KR26"/>
<evidence type="ECO:0000256" key="4">
    <source>
        <dbReference type="ARBA" id="ARBA00022801"/>
    </source>
</evidence>
<dbReference type="EMBL" id="DVLW01000017">
    <property type="protein sequence ID" value="HIT93655.1"/>
    <property type="molecule type" value="Genomic_DNA"/>
</dbReference>
<dbReference type="EC" id="3.1.11.6" evidence="6"/>
<evidence type="ECO:0000256" key="6">
    <source>
        <dbReference type="HAMAP-Rule" id="MF_00337"/>
    </source>
</evidence>
<keyword evidence="5 6" id="KW-0269">Exonuclease</keyword>
<dbReference type="PANTHER" id="PTHR34137:SF1">
    <property type="entry name" value="EXODEOXYRIBONUCLEASE 7 SMALL SUBUNIT"/>
    <property type="match status" value="1"/>
</dbReference>
<evidence type="ECO:0000313" key="8">
    <source>
        <dbReference type="EMBL" id="HIT93655.1"/>
    </source>
</evidence>
<dbReference type="Proteomes" id="UP000824160">
    <property type="component" value="Unassembled WGS sequence"/>
</dbReference>
<evidence type="ECO:0000313" key="9">
    <source>
        <dbReference type="Proteomes" id="UP000824160"/>
    </source>
</evidence>
<dbReference type="NCBIfam" id="NF002140">
    <property type="entry name" value="PRK00977.1-4"/>
    <property type="match status" value="1"/>
</dbReference>
<evidence type="ECO:0000256" key="1">
    <source>
        <dbReference type="ARBA" id="ARBA00009998"/>
    </source>
</evidence>
<accession>A0A9D1KR26</accession>
<dbReference type="GO" id="GO:0008855">
    <property type="term" value="F:exodeoxyribonuclease VII activity"/>
    <property type="evidence" value="ECO:0007669"/>
    <property type="project" value="UniProtKB-UniRule"/>
</dbReference>
<dbReference type="GO" id="GO:0005829">
    <property type="term" value="C:cytosol"/>
    <property type="evidence" value="ECO:0007669"/>
    <property type="project" value="TreeGrafter"/>
</dbReference>
<dbReference type="GO" id="GO:0006308">
    <property type="term" value="P:DNA catabolic process"/>
    <property type="evidence" value="ECO:0007669"/>
    <property type="project" value="UniProtKB-UniRule"/>
</dbReference>
<dbReference type="Pfam" id="PF02609">
    <property type="entry name" value="Exonuc_VII_S"/>
    <property type="match status" value="1"/>
</dbReference>
<reference evidence="8" key="1">
    <citation type="submission" date="2020-10" db="EMBL/GenBank/DDBJ databases">
        <authorList>
            <person name="Gilroy R."/>
        </authorList>
    </citation>
    <scope>NUCLEOTIDE SEQUENCE</scope>
    <source>
        <strain evidence="8">ChiBcec7-5410</strain>
    </source>
</reference>
<name>A0A9D1KR26_9FIRM</name>
<evidence type="ECO:0000256" key="5">
    <source>
        <dbReference type="ARBA" id="ARBA00022839"/>
    </source>
</evidence>
<reference evidence="8" key="2">
    <citation type="journal article" date="2021" name="PeerJ">
        <title>Extensive microbial diversity within the chicken gut microbiome revealed by metagenomics and culture.</title>
        <authorList>
            <person name="Gilroy R."/>
            <person name="Ravi A."/>
            <person name="Getino M."/>
            <person name="Pursley I."/>
            <person name="Horton D.L."/>
            <person name="Alikhan N.F."/>
            <person name="Baker D."/>
            <person name="Gharbi K."/>
            <person name="Hall N."/>
            <person name="Watson M."/>
            <person name="Adriaenssens E.M."/>
            <person name="Foster-Nyarko E."/>
            <person name="Jarju S."/>
            <person name="Secka A."/>
            <person name="Antonio M."/>
            <person name="Oren A."/>
            <person name="Chaudhuri R.R."/>
            <person name="La Ragione R."/>
            <person name="Hildebrand F."/>
            <person name="Pallen M.J."/>
        </authorList>
    </citation>
    <scope>NUCLEOTIDE SEQUENCE</scope>
    <source>
        <strain evidence="8">ChiBcec7-5410</strain>
    </source>
</reference>
<evidence type="ECO:0000256" key="7">
    <source>
        <dbReference type="SAM" id="MobiDB-lite"/>
    </source>
</evidence>
<dbReference type="GO" id="GO:0009318">
    <property type="term" value="C:exodeoxyribonuclease VII complex"/>
    <property type="evidence" value="ECO:0007669"/>
    <property type="project" value="UniProtKB-UniRule"/>
</dbReference>
<evidence type="ECO:0000256" key="2">
    <source>
        <dbReference type="ARBA" id="ARBA00022490"/>
    </source>
</evidence>
<evidence type="ECO:0000256" key="3">
    <source>
        <dbReference type="ARBA" id="ARBA00022722"/>
    </source>
</evidence>
<feature type="region of interest" description="Disordered" evidence="7">
    <location>
        <begin position="57"/>
        <end position="78"/>
    </location>
</feature>
<dbReference type="InterPro" id="IPR037004">
    <property type="entry name" value="Exonuc_VII_ssu_sf"/>
</dbReference>
<comment type="catalytic activity">
    <reaction evidence="6">
        <text>Exonucleolytic cleavage in either 5'- to 3'- or 3'- to 5'-direction to yield nucleoside 5'-phosphates.</text>
        <dbReference type="EC" id="3.1.11.6"/>
    </reaction>
</comment>
<keyword evidence="4 6" id="KW-0378">Hydrolase</keyword>
<dbReference type="HAMAP" id="MF_00337">
    <property type="entry name" value="Exonuc_7_S"/>
    <property type="match status" value="1"/>
</dbReference>
<keyword evidence="3 6" id="KW-0540">Nuclease</keyword>
<proteinExistence type="inferred from homology"/>
<organism evidence="8 9">
    <name type="scientific">Candidatus Faecivivens stercoripullorum</name>
    <dbReference type="NCBI Taxonomy" id="2840805"/>
    <lineage>
        <taxon>Bacteria</taxon>
        <taxon>Bacillati</taxon>
        <taxon>Bacillota</taxon>
        <taxon>Clostridia</taxon>
        <taxon>Eubacteriales</taxon>
        <taxon>Oscillospiraceae</taxon>
        <taxon>Oscillospiraceae incertae sedis</taxon>
        <taxon>Candidatus Faecivivens</taxon>
    </lineage>
</organism>
<dbReference type="InterPro" id="IPR003761">
    <property type="entry name" value="Exonuc_VII_S"/>
</dbReference>
<sequence>MASKKNPTFEQALTRLEEIAAGLEDGSMSLEESLKAYEEGVSLVRLCQKTLENAKLRLREQSEPEELPENPDGQQLEL</sequence>
<protein>
    <recommendedName>
        <fullName evidence="6">Exodeoxyribonuclease 7 small subunit</fullName>
        <ecNumber evidence="6">3.1.11.6</ecNumber>
    </recommendedName>
    <alternativeName>
        <fullName evidence="6">Exodeoxyribonuclease VII small subunit</fullName>
        <shortName evidence="6">Exonuclease VII small subunit</shortName>
    </alternativeName>
</protein>
<dbReference type="Gene3D" id="1.10.287.1040">
    <property type="entry name" value="Exonuclease VII, small subunit"/>
    <property type="match status" value="1"/>
</dbReference>
<comment type="function">
    <text evidence="6">Bidirectionally degrades single-stranded DNA into large acid-insoluble oligonucleotides, which are then degraded further into small acid-soluble oligonucleotides.</text>
</comment>
<gene>
    <name evidence="6" type="primary">xseB</name>
    <name evidence="8" type="ORF">IAC43_00565</name>
</gene>
<keyword evidence="2 6" id="KW-0963">Cytoplasm</keyword>
<dbReference type="NCBIfam" id="TIGR01280">
    <property type="entry name" value="xseB"/>
    <property type="match status" value="1"/>
</dbReference>
<dbReference type="SUPFAM" id="SSF116842">
    <property type="entry name" value="XseB-like"/>
    <property type="match status" value="1"/>
</dbReference>
<comment type="subcellular location">
    <subcellularLocation>
        <location evidence="6">Cytoplasm</location>
    </subcellularLocation>
</comment>